<feature type="transmembrane region" description="Helical" evidence="1">
    <location>
        <begin position="7"/>
        <end position="28"/>
    </location>
</feature>
<dbReference type="RefSeq" id="WP_161209607.1">
    <property type="nucleotide sequence ID" value="NZ_JADMZR010000013.1"/>
</dbReference>
<dbReference type="EMBL" id="WWVT01000018">
    <property type="protein sequence ID" value="MZL62720.1"/>
    <property type="molecule type" value="Genomic_DNA"/>
</dbReference>
<keyword evidence="1" id="KW-0472">Membrane</keyword>
<protein>
    <submittedName>
        <fullName evidence="2">Branched-chain amino acid transporter AzlD</fullName>
    </submittedName>
</protein>
<evidence type="ECO:0000256" key="1">
    <source>
        <dbReference type="SAM" id="Phobius"/>
    </source>
</evidence>
<evidence type="ECO:0000313" key="2">
    <source>
        <dbReference type="EMBL" id="MZL62720.1"/>
    </source>
</evidence>
<comment type="caution">
    <text evidence="2">The sequence shown here is derived from an EMBL/GenBank/DDBJ whole genome shotgun (WGS) entry which is preliminary data.</text>
</comment>
<name>A0A6L8THT1_9FIRM</name>
<sequence>MTITQQIITVVVVVLGTMTTRFLPFIIFPEGKEPPAVITYLGKVLPCAVIGLLVVFCLKDVPESTNYGLPELIAILFIVVLHKWKKSTLLSIGGGTVFYMVLVQTIFG</sequence>
<keyword evidence="1" id="KW-0812">Transmembrane</keyword>
<evidence type="ECO:0000313" key="3">
    <source>
        <dbReference type="Proteomes" id="UP000473323"/>
    </source>
</evidence>
<dbReference type="AlphaFoldDB" id="A0A6L8THT1"/>
<dbReference type="Proteomes" id="UP000473323">
    <property type="component" value="Unassembled WGS sequence"/>
</dbReference>
<organism evidence="2 3">
    <name type="scientific">Blautia massiliensis</name>
    <name type="common">ex Durand et al. 2017</name>
    <dbReference type="NCBI Taxonomy" id="1737424"/>
    <lineage>
        <taxon>Bacteria</taxon>
        <taxon>Bacillati</taxon>
        <taxon>Bacillota</taxon>
        <taxon>Clostridia</taxon>
        <taxon>Lachnospirales</taxon>
        <taxon>Lachnospiraceae</taxon>
        <taxon>Blautia</taxon>
    </lineage>
</organism>
<keyword evidence="1" id="KW-1133">Transmembrane helix</keyword>
<feature type="transmembrane region" description="Helical" evidence="1">
    <location>
        <begin position="40"/>
        <end position="58"/>
    </location>
</feature>
<proteinExistence type="predicted"/>
<dbReference type="PIRSF" id="PIRSF003203">
    <property type="entry name" value="AzlD"/>
    <property type="match status" value="1"/>
</dbReference>
<gene>
    <name evidence="2" type="ORF">GT694_11845</name>
</gene>
<dbReference type="InterPro" id="IPR008407">
    <property type="entry name" value="Brnchd-chn_aa_trnsp_AzlD"/>
</dbReference>
<accession>A0A6L8THT1</accession>
<feature type="transmembrane region" description="Helical" evidence="1">
    <location>
        <begin position="88"/>
        <end position="107"/>
    </location>
</feature>
<reference evidence="2 3" key="1">
    <citation type="journal article" date="2019" name="Nat. Med.">
        <title>A library of human gut bacterial isolates paired with longitudinal multiomics data enables mechanistic microbiome research.</title>
        <authorList>
            <person name="Poyet M."/>
            <person name="Groussin M."/>
            <person name="Gibbons S.M."/>
            <person name="Avila-Pacheco J."/>
            <person name="Jiang X."/>
            <person name="Kearney S.M."/>
            <person name="Perrotta A.R."/>
            <person name="Berdy B."/>
            <person name="Zhao S."/>
            <person name="Lieberman T.D."/>
            <person name="Swanson P.K."/>
            <person name="Smith M."/>
            <person name="Roesemann S."/>
            <person name="Alexander J.E."/>
            <person name="Rich S.A."/>
            <person name="Livny J."/>
            <person name="Vlamakis H."/>
            <person name="Clish C."/>
            <person name="Bullock K."/>
            <person name="Deik A."/>
            <person name="Scott J."/>
            <person name="Pierce K.A."/>
            <person name="Xavier R.J."/>
            <person name="Alm E.J."/>
        </authorList>
    </citation>
    <scope>NUCLEOTIDE SEQUENCE [LARGE SCALE GENOMIC DNA]</scope>
    <source>
        <strain evidence="2 3">BIOML-A4</strain>
    </source>
</reference>
<dbReference type="Pfam" id="PF05437">
    <property type="entry name" value="AzlD"/>
    <property type="match status" value="1"/>
</dbReference>